<evidence type="ECO:0000256" key="3">
    <source>
        <dbReference type="ARBA" id="ARBA00023012"/>
    </source>
</evidence>
<evidence type="ECO:0000256" key="1">
    <source>
        <dbReference type="ARBA" id="ARBA00018672"/>
    </source>
</evidence>
<dbReference type="CDD" id="cd17574">
    <property type="entry name" value="REC_OmpR"/>
    <property type="match status" value="1"/>
</dbReference>
<comment type="function">
    <text evidence="7">May play the central regulatory role in sporulation. It may be an element of the effector pathway responsible for the activation of sporulation genes in response to nutritional stress. Spo0A may act in concert with spo0H (a sigma factor) to control the expression of some genes that are critical to the sporulation process.</text>
</comment>
<dbReference type="Pfam" id="PF00072">
    <property type="entry name" value="Response_reg"/>
    <property type="match status" value="1"/>
</dbReference>
<accession>A0ABS2E4V0</accession>
<protein>
    <recommendedName>
        <fullName evidence="1">Stage 0 sporulation protein A homolog</fullName>
    </recommendedName>
</protein>
<name>A0ABS2E4V0_9FIRM</name>
<keyword evidence="6" id="KW-0804">Transcription</keyword>
<dbReference type="InterPro" id="IPR001867">
    <property type="entry name" value="OmpR/PhoB-type_DNA-bd"/>
</dbReference>
<dbReference type="Gene3D" id="3.40.50.2300">
    <property type="match status" value="1"/>
</dbReference>
<keyword evidence="2 8" id="KW-0597">Phosphoprotein</keyword>
<keyword evidence="5 9" id="KW-0238">DNA-binding</keyword>
<keyword evidence="4" id="KW-0805">Transcription regulation</keyword>
<dbReference type="PROSITE" id="PS50110">
    <property type="entry name" value="RESPONSE_REGULATORY"/>
    <property type="match status" value="1"/>
</dbReference>
<evidence type="ECO:0000313" key="12">
    <source>
        <dbReference type="EMBL" id="MBM6736648.1"/>
    </source>
</evidence>
<gene>
    <name evidence="12" type="ORF">H7U36_00795</name>
</gene>
<dbReference type="Proteomes" id="UP000716906">
    <property type="component" value="Unassembled WGS sequence"/>
</dbReference>
<evidence type="ECO:0000256" key="6">
    <source>
        <dbReference type="ARBA" id="ARBA00023163"/>
    </source>
</evidence>
<dbReference type="InterPro" id="IPR011006">
    <property type="entry name" value="CheY-like_superfamily"/>
</dbReference>
<sequence length="223" mass="25205">MAVRIGIIEDDQALREGLKLAFELDGWEVVCAATAKEGRRLTEGGGCDLVILDCNLPDGSGFDMLRGLREKEAPPVLMLTARSGEIDELQALELGVEDFMRKPFSLAVLKARARRILRRRETPSLLSSGDITVDMRSKEVRKGGELLSLSALETRLLILLMEHSGQILSREQILESVWDRQEKYVDENTLAVTVRRLRLKIEEHPSTPQRIRTIHGMGYIWKE</sequence>
<feature type="modified residue" description="4-aspartylphosphate" evidence="8">
    <location>
        <position position="53"/>
    </location>
</feature>
<dbReference type="SMART" id="SM00862">
    <property type="entry name" value="Trans_reg_C"/>
    <property type="match status" value="1"/>
</dbReference>
<dbReference type="SUPFAM" id="SSF52172">
    <property type="entry name" value="CheY-like"/>
    <property type="match status" value="1"/>
</dbReference>
<comment type="caution">
    <text evidence="12">The sequence shown here is derived from an EMBL/GenBank/DDBJ whole genome shotgun (WGS) entry which is preliminary data.</text>
</comment>
<keyword evidence="13" id="KW-1185">Reference proteome</keyword>
<dbReference type="PANTHER" id="PTHR48111:SF40">
    <property type="entry name" value="PHOSPHATE REGULON TRANSCRIPTIONAL REGULATORY PROTEIN PHOB"/>
    <property type="match status" value="1"/>
</dbReference>
<evidence type="ECO:0000256" key="2">
    <source>
        <dbReference type="ARBA" id="ARBA00022553"/>
    </source>
</evidence>
<dbReference type="InterPro" id="IPR039420">
    <property type="entry name" value="WalR-like"/>
</dbReference>
<proteinExistence type="predicted"/>
<dbReference type="Gene3D" id="1.10.10.10">
    <property type="entry name" value="Winged helix-like DNA-binding domain superfamily/Winged helix DNA-binding domain"/>
    <property type="match status" value="1"/>
</dbReference>
<keyword evidence="3" id="KW-0902">Two-component regulatory system</keyword>
<dbReference type="InterPro" id="IPR001789">
    <property type="entry name" value="Sig_transdc_resp-reg_receiver"/>
</dbReference>
<evidence type="ECO:0000313" key="13">
    <source>
        <dbReference type="Proteomes" id="UP000716906"/>
    </source>
</evidence>
<evidence type="ECO:0000256" key="5">
    <source>
        <dbReference type="ARBA" id="ARBA00023125"/>
    </source>
</evidence>
<feature type="DNA-binding region" description="OmpR/PhoB-type" evidence="9">
    <location>
        <begin position="123"/>
        <end position="223"/>
    </location>
</feature>
<dbReference type="Pfam" id="PF00486">
    <property type="entry name" value="Trans_reg_C"/>
    <property type="match status" value="1"/>
</dbReference>
<evidence type="ECO:0000256" key="7">
    <source>
        <dbReference type="ARBA" id="ARBA00024867"/>
    </source>
</evidence>
<organism evidence="12 13">
    <name type="scientific">Faecalicatena fissicatena</name>
    <dbReference type="NCBI Taxonomy" id="290055"/>
    <lineage>
        <taxon>Bacteria</taxon>
        <taxon>Bacillati</taxon>
        <taxon>Bacillota</taxon>
        <taxon>Clostridia</taxon>
        <taxon>Lachnospirales</taxon>
        <taxon>Lachnospiraceae</taxon>
        <taxon>Faecalicatena</taxon>
    </lineage>
</organism>
<dbReference type="PANTHER" id="PTHR48111">
    <property type="entry name" value="REGULATOR OF RPOS"/>
    <property type="match status" value="1"/>
</dbReference>
<dbReference type="InterPro" id="IPR036388">
    <property type="entry name" value="WH-like_DNA-bd_sf"/>
</dbReference>
<evidence type="ECO:0000259" key="11">
    <source>
        <dbReference type="PROSITE" id="PS51755"/>
    </source>
</evidence>
<evidence type="ECO:0000259" key="10">
    <source>
        <dbReference type="PROSITE" id="PS50110"/>
    </source>
</evidence>
<evidence type="ECO:0000256" key="4">
    <source>
        <dbReference type="ARBA" id="ARBA00023015"/>
    </source>
</evidence>
<dbReference type="SMART" id="SM00448">
    <property type="entry name" value="REC"/>
    <property type="match status" value="1"/>
</dbReference>
<evidence type="ECO:0000256" key="9">
    <source>
        <dbReference type="PROSITE-ProRule" id="PRU01091"/>
    </source>
</evidence>
<feature type="domain" description="OmpR/PhoB-type" evidence="11">
    <location>
        <begin position="123"/>
        <end position="223"/>
    </location>
</feature>
<dbReference type="EMBL" id="JACLYY010000001">
    <property type="protein sequence ID" value="MBM6736648.1"/>
    <property type="molecule type" value="Genomic_DNA"/>
</dbReference>
<reference evidence="12 13" key="1">
    <citation type="journal article" date="2021" name="Sci. Rep.">
        <title>The distribution of antibiotic resistance genes in chicken gut microbiota commensals.</title>
        <authorList>
            <person name="Juricova H."/>
            <person name="Matiasovicova J."/>
            <person name="Kubasova T."/>
            <person name="Cejkova D."/>
            <person name="Rychlik I."/>
        </authorList>
    </citation>
    <scope>NUCLEOTIDE SEQUENCE [LARGE SCALE GENOMIC DNA]</scope>
    <source>
        <strain evidence="12 13">An773</strain>
    </source>
</reference>
<dbReference type="CDD" id="cd00383">
    <property type="entry name" value="trans_reg_C"/>
    <property type="match status" value="1"/>
</dbReference>
<evidence type="ECO:0000256" key="8">
    <source>
        <dbReference type="PROSITE-ProRule" id="PRU00169"/>
    </source>
</evidence>
<dbReference type="RefSeq" id="WP_205147576.1">
    <property type="nucleotide sequence ID" value="NZ_JACLYY010000001.1"/>
</dbReference>
<feature type="domain" description="Response regulatory" evidence="10">
    <location>
        <begin position="4"/>
        <end position="117"/>
    </location>
</feature>
<dbReference type="PROSITE" id="PS51755">
    <property type="entry name" value="OMPR_PHOB"/>
    <property type="match status" value="1"/>
</dbReference>